<evidence type="ECO:0000259" key="4">
    <source>
        <dbReference type="PROSITE" id="PS50980"/>
    </source>
</evidence>
<organism evidence="6 7">
    <name type="scientific">Streptomyces mimosae</name>
    <dbReference type="NCBI Taxonomy" id="2586635"/>
    <lineage>
        <taxon>Bacteria</taxon>
        <taxon>Bacillati</taxon>
        <taxon>Actinomycetota</taxon>
        <taxon>Actinomycetes</taxon>
        <taxon>Kitasatosporales</taxon>
        <taxon>Streptomycetaceae</taxon>
        <taxon>Streptomyces</taxon>
    </lineage>
</organism>
<dbReference type="PANTHER" id="PTHR22855">
    <property type="entry name" value="ACETYL, PROPIONYL, PYRUVATE, AND GLUTACONYL CARBOXYLASE-RELATED"/>
    <property type="match status" value="1"/>
</dbReference>
<dbReference type="GO" id="GO:0004485">
    <property type="term" value="F:methylcrotonoyl-CoA carboxylase activity"/>
    <property type="evidence" value="ECO:0007669"/>
    <property type="project" value="TreeGrafter"/>
</dbReference>
<evidence type="ECO:0000256" key="2">
    <source>
        <dbReference type="ARBA" id="ARBA00046317"/>
    </source>
</evidence>
<dbReference type="RefSeq" id="WP_139665846.1">
    <property type="nucleotide sequence ID" value="NZ_VDLY02000001.1"/>
</dbReference>
<dbReference type="FunFam" id="3.90.226.10:FF:000007">
    <property type="entry name" value="Methylcrotonoyl-CoA carboxylase subunit beta"/>
    <property type="match status" value="1"/>
</dbReference>
<dbReference type="GO" id="GO:1905202">
    <property type="term" value="C:methylcrotonoyl-CoA carboxylase complex"/>
    <property type="evidence" value="ECO:0007669"/>
    <property type="project" value="TreeGrafter"/>
</dbReference>
<dbReference type="InterPro" id="IPR029045">
    <property type="entry name" value="ClpP/crotonase-like_dom_sf"/>
</dbReference>
<keyword evidence="7" id="KW-1185">Reference proteome</keyword>
<dbReference type="EMBL" id="VDLY02000001">
    <property type="protein sequence ID" value="KAB8171165.1"/>
    <property type="molecule type" value="Genomic_DNA"/>
</dbReference>
<dbReference type="InterPro" id="IPR011762">
    <property type="entry name" value="COA_CT_N"/>
</dbReference>
<dbReference type="PROSITE" id="PS50980">
    <property type="entry name" value="COA_CT_NTER"/>
    <property type="match status" value="1"/>
</dbReference>
<dbReference type="Proteomes" id="UP000314251">
    <property type="component" value="Unassembled WGS sequence"/>
</dbReference>
<proteinExistence type="inferred from homology"/>
<comment type="similarity">
    <text evidence="1">Belongs to the AccD/PCCB family.</text>
</comment>
<dbReference type="Gene3D" id="3.90.226.10">
    <property type="entry name" value="2-enoyl-CoA Hydratase, Chain A, domain 1"/>
    <property type="match status" value="2"/>
</dbReference>
<reference evidence="6" key="1">
    <citation type="submission" date="2019-10" db="EMBL/GenBank/DDBJ databases">
        <title>Nonomuraea sp. nov., isolated from Phyllanthus amarus.</title>
        <authorList>
            <person name="Klykleung N."/>
            <person name="Tanasupawat S."/>
        </authorList>
    </citation>
    <scope>NUCLEOTIDE SEQUENCE [LARGE SCALE GENOMIC DNA]</scope>
    <source>
        <strain evidence="6">3MP-10</strain>
    </source>
</reference>
<evidence type="ECO:0000256" key="3">
    <source>
        <dbReference type="SAM" id="MobiDB-lite"/>
    </source>
</evidence>
<dbReference type="PROSITE" id="PS50989">
    <property type="entry name" value="COA_CT_CTER"/>
    <property type="match status" value="1"/>
</dbReference>
<dbReference type="InterPro" id="IPR034733">
    <property type="entry name" value="AcCoA_carboxyl_beta"/>
</dbReference>
<dbReference type="AlphaFoldDB" id="A0A5N6ASM3"/>
<comment type="caution">
    <text evidence="6">The sequence shown here is derived from an EMBL/GenBank/DDBJ whole genome shotgun (WGS) entry which is preliminary data.</text>
</comment>
<dbReference type="InterPro" id="IPR045190">
    <property type="entry name" value="MCCB/AccD1-like"/>
</dbReference>
<feature type="compositionally biased region" description="Polar residues" evidence="3">
    <location>
        <begin position="1"/>
        <end position="12"/>
    </location>
</feature>
<name>A0A5N6ASM3_9ACTN</name>
<dbReference type="PANTHER" id="PTHR22855:SF13">
    <property type="entry name" value="METHYLCROTONOYL-COA CARBOXYLASE BETA CHAIN, MITOCHONDRIAL"/>
    <property type="match status" value="1"/>
</dbReference>
<evidence type="ECO:0000256" key="1">
    <source>
        <dbReference type="ARBA" id="ARBA00006102"/>
    </source>
</evidence>
<dbReference type="OrthoDB" id="9803706at2"/>
<feature type="region of interest" description="Disordered" evidence="3">
    <location>
        <begin position="1"/>
        <end position="22"/>
    </location>
</feature>
<evidence type="ECO:0000313" key="7">
    <source>
        <dbReference type="Proteomes" id="UP000314251"/>
    </source>
</evidence>
<comment type="pathway">
    <text evidence="2">Amino-acid degradation; L-leucine degradation.</text>
</comment>
<gene>
    <name evidence="6" type="ORF">FH607_002310</name>
</gene>
<feature type="domain" description="CoA carboxyltransferase N-terminal" evidence="4">
    <location>
        <begin position="25"/>
        <end position="281"/>
    </location>
</feature>
<dbReference type="SUPFAM" id="SSF52096">
    <property type="entry name" value="ClpP/crotonase"/>
    <property type="match status" value="2"/>
</dbReference>
<dbReference type="InterPro" id="IPR011763">
    <property type="entry name" value="COA_CT_C"/>
</dbReference>
<dbReference type="GO" id="GO:0006552">
    <property type="term" value="P:L-leucine catabolic process"/>
    <property type="evidence" value="ECO:0007669"/>
    <property type="project" value="TreeGrafter"/>
</dbReference>
<protein>
    <submittedName>
        <fullName evidence="6">Methylcrotonoyl-CoA carboxylase</fullName>
    </submittedName>
</protein>
<sequence>MRQATTLSSTADPASEAYRANEAVHRERAARLRETLAAARLGGGERARARHLARGKLLPRDRVDTLLDPGSPFLELAPLAAHGLYEGQAPAAGVIAGIGRVSGREVMVVANDATVKGGTYFPLTVKKHLRAQEVARENRLPCVYLVDSGGAFLPMQDEVFPDRDHFGRIFYHQARMSAEGIPQIAAVLGSCTAGGAYVPAMSDEAVIVRGQGTIFLGGPPLVKAATGEEVTAEELGGGEVHARASGVTDHLAEDDADALRTVRTIVATLPGRGPLPWSVEPVEPPALDPAGLYGVVPADPRTPYDVREVIARLVDGSRFQEFKAEFGTTLVTGFARLHGHPVGVVANNGILFSESAQKGAHFVQLCDQRGIPLLFLQNIAGFMVGRAYEAGGIAKHGAKMVTAVACARVPKLTVVIGGSYGAGNYSMCGRAYSPRFLWMWPGAKISVMGGEQAAAVLATVRRDQLAAAGVEWPAEDEEAFRAPIRERYEAQGDAYYATARLWDDGVIDPLETRTVLGLALTACANAPLSDAGFGVFRM</sequence>
<accession>A0A5N6ASM3</accession>
<dbReference type="FunFam" id="3.90.226.10:FF:000004">
    <property type="entry name" value="Methylcrotonoyl-CoA carboxylase beta chain"/>
    <property type="match status" value="1"/>
</dbReference>
<dbReference type="Pfam" id="PF01039">
    <property type="entry name" value="Carboxyl_trans"/>
    <property type="match status" value="1"/>
</dbReference>
<evidence type="ECO:0000313" key="6">
    <source>
        <dbReference type="EMBL" id="KAB8171165.1"/>
    </source>
</evidence>
<evidence type="ECO:0000259" key="5">
    <source>
        <dbReference type="PROSITE" id="PS50989"/>
    </source>
</evidence>
<feature type="domain" description="CoA carboxyltransferase C-terminal" evidence="5">
    <location>
        <begin position="274"/>
        <end position="530"/>
    </location>
</feature>